<dbReference type="CDD" id="cd11043">
    <property type="entry name" value="CYP90-like"/>
    <property type="match status" value="1"/>
</dbReference>
<evidence type="ECO:0000256" key="7">
    <source>
        <dbReference type="PIRSR" id="PIRSR602401-1"/>
    </source>
</evidence>
<keyword evidence="7 8" id="KW-0349">Heme</keyword>
<dbReference type="EMBL" id="JACGWM010000016">
    <property type="protein sequence ID" value="KAL0321960.1"/>
    <property type="molecule type" value="Genomic_DNA"/>
</dbReference>
<dbReference type="GO" id="GO:0016705">
    <property type="term" value="F:oxidoreductase activity, acting on paired donors, with incorporation or reduction of molecular oxygen"/>
    <property type="evidence" value="ECO:0007669"/>
    <property type="project" value="InterPro"/>
</dbReference>
<evidence type="ECO:0000256" key="1">
    <source>
        <dbReference type="ARBA" id="ARBA00004167"/>
    </source>
</evidence>
<dbReference type="PANTHER" id="PTHR24286">
    <property type="entry name" value="CYTOCHROME P450 26"/>
    <property type="match status" value="1"/>
</dbReference>
<dbReference type="GO" id="GO:0010268">
    <property type="term" value="P:brassinosteroid homeostasis"/>
    <property type="evidence" value="ECO:0007669"/>
    <property type="project" value="TreeGrafter"/>
</dbReference>
<comment type="cofactor">
    <cofactor evidence="7">
        <name>heme</name>
        <dbReference type="ChEBI" id="CHEBI:30413"/>
    </cofactor>
</comment>
<keyword evidence="4 9" id="KW-1133">Transmembrane helix</keyword>
<proteinExistence type="inferred from homology"/>
<protein>
    <submittedName>
        <fullName evidence="10">Cytochrome</fullName>
    </submittedName>
</protein>
<dbReference type="GO" id="GO:0016125">
    <property type="term" value="P:sterol metabolic process"/>
    <property type="evidence" value="ECO:0007669"/>
    <property type="project" value="TreeGrafter"/>
</dbReference>
<sequence>MEAYNISSYLREVSVDVSSVVVLVGTLITIYISHWIYRWRNPKCNGALPPGSMGLPLIGETIQLVIPSASLDLPPFIKTRIKRYGPIFRTNVAGRPVIITADPEFNHFLLRQDGKLVDTWSMDTFAEVFDQASQSSRKYTRNLTLNHFGVEALKGEAPASDGSYGPENSFHLMAIDFAARQIFSGDLENAPLKISDMFRDLVDGLMSFPINVPGTAHHKCLQIHKKVREMMRDVVTKRLAESERRHGDLLDHIIADKNTESFLNEDFIVQLMFGLLFVTSDSISTTLALAFKLVAEHPQVLEELTAEHEAILKNRADSDSTLTWNEYKSMTFTLQVINEVLRLGNIAPGFFRRALTDIPINGYTIPAGWVIMIATAGLHLNDSQFEDPLKFNPWRWKEIQPSVVAKCFMPFGSGMKQCAGAEYSRVLLATFLHVLVTKYRWALVKGGKIVRSPIIRFPDGFHYKLSERKK</sequence>
<accession>A0AAW2LS33</accession>
<reference evidence="10" key="2">
    <citation type="journal article" date="2024" name="Plant">
        <title>Genomic evolution and insights into agronomic trait innovations of Sesamum species.</title>
        <authorList>
            <person name="Miao H."/>
            <person name="Wang L."/>
            <person name="Qu L."/>
            <person name="Liu H."/>
            <person name="Sun Y."/>
            <person name="Le M."/>
            <person name="Wang Q."/>
            <person name="Wei S."/>
            <person name="Zheng Y."/>
            <person name="Lin W."/>
            <person name="Duan Y."/>
            <person name="Cao H."/>
            <person name="Xiong S."/>
            <person name="Wang X."/>
            <person name="Wei L."/>
            <person name="Li C."/>
            <person name="Ma Q."/>
            <person name="Ju M."/>
            <person name="Zhao R."/>
            <person name="Li G."/>
            <person name="Mu C."/>
            <person name="Tian Q."/>
            <person name="Mei H."/>
            <person name="Zhang T."/>
            <person name="Gao T."/>
            <person name="Zhang H."/>
        </authorList>
    </citation>
    <scope>NUCLEOTIDE SEQUENCE</scope>
    <source>
        <strain evidence="10">KEN8</strain>
    </source>
</reference>
<dbReference type="GO" id="GO:0020037">
    <property type="term" value="F:heme binding"/>
    <property type="evidence" value="ECO:0007669"/>
    <property type="project" value="InterPro"/>
</dbReference>
<gene>
    <name evidence="10" type="ORF">Scaly_2492400</name>
</gene>
<dbReference type="GO" id="GO:0004497">
    <property type="term" value="F:monooxygenase activity"/>
    <property type="evidence" value="ECO:0007669"/>
    <property type="project" value="UniProtKB-KW"/>
</dbReference>
<dbReference type="GO" id="GO:0016132">
    <property type="term" value="P:brassinosteroid biosynthetic process"/>
    <property type="evidence" value="ECO:0007669"/>
    <property type="project" value="TreeGrafter"/>
</dbReference>
<organism evidence="10">
    <name type="scientific">Sesamum calycinum</name>
    <dbReference type="NCBI Taxonomy" id="2727403"/>
    <lineage>
        <taxon>Eukaryota</taxon>
        <taxon>Viridiplantae</taxon>
        <taxon>Streptophyta</taxon>
        <taxon>Embryophyta</taxon>
        <taxon>Tracheophyta</taxon>
        <taxon>Spermatophyta</taxon>
        <taxon>Magnoliopsida</taxon>
        <taxon>eudicotyledons</taxon>
        <taxon>Gunneridae</taxon>
        <taxon>Pentapetalae</taxon>
        <taxon>asterids</taxon>
        <taxon>lamiids</taxon>
        <taxon>Lamiales</taxon>
        <taxon>Pedaliaceae</taxon>
        <taxon>Sesamum</taxon>
    </lineage>
</organism>
<reference evidence="10" key="1">
    <citation type="submission" date="2020-06" db="EMBL/GenBank/DDBJ databases">
        <authorList>
            <person name="Li T."/>
            <person name="Hu X."/>
            <person name="Zhang T."/>
            <person name="Song X."/>
            <person name="Zhang H."/>
            <person name="Dai N."/>
            <person name="Sheng W."/>
            <person name="Hou X."/>
            <person name="Wei L."/>
        </authorList>
    </citation>
    <scope>NUCLEOTIDE SEQUENCE</scope>
    <source>
        <strain evidence="10">KEN8</strain>
        <tissue evidence="10">Leaf</tissue>
    </source>
</reference>
<evidence type="ECO:0000256" key="4">
    <source>
        <dbReference type="ARBA" id="ARBA00022989"/>
    </source>
</evidence>
<name>A0AAW2LS33_9LAMI</name>
<evidence type="ECO:0000256" key="3">
    <source>
        <dbReference type="ARBA" id="ARBA00022723"/>
    </source>
</evidence>
<dbReference type="PRINTS" id="PR00463">
    <property type="entry name" value="EP450I"/>
</dbReference>
<dbReference type="GO" id="GO:0016020">
    <property type="term" value="C:membrane"/>
    <property type="evidence" value="ECO:0007669"/>
    <property type="project" value="UniProtKB-SubCell"/>
</dbReference>
<evidence type="ECO:0000256" key="8">
    <source>
        <dbReference type="RuleBase" id="RU000461"/>
    </source>
</evidence>
<keyword evidence="5 8" id="KW-0560">Oxidoreductase</keyword>
<evidence type="ECO:0000256" key="6">
    <source>
        <dbReference type="ARBA" id="ARBA00023004"/>
    </source>
</evidence>
<evidence type="ECO:0000313" key="10">
    <source>
        <dbReference type="EMBL" id="KAL0321960.1"/>
    </source>
</evidence>
<feature type="binding site" description="axial binding residue" evidence="7">
    <location>
        <position position="418"/>
    </location>
    <ligand>
        <name>heme</name>
        <dbReference type="ChEBI" id="CHEBI:30413"/>
    </ligand>
    <ligandPart>
        <name>Fe</name>
        <dbReference type="ChEBI" id="CHEBI:18248"/>
    </ligandPart>
</feature>
<evidence type="ECO:0000256" key="5">
    <source>
        <dbReference type="ARBA" id="ARBA00023002"/>
    </source>
</evidence>
<keyword evidence="6 7" id="KW-0408">Iron</keyword>
<keyword evidence="9" id="KW-0472">Membrane</keyword>
<dbReference type="InterPro" id="IPR017972">
    <property type="entry name" value="Cyt_P450_CS"/>
</dbReference>
<evidence type="ECO:0000256" key="9">
    <source>
        <dbReference type="SAM" id="Phobius"/>
    </source>
</evidence>
<comment type="subcellular location">
    <subcellularLocation>
        <location evidence="1">Membrane</location>
        <topology evidence="1">Single-pass membrane protein</topology>
    </subcellularLocation>
</comment>
<dbReference type="Pfam" id="PF00067">
    <property type="entry name" value="p450"/>
    <property type="match status" value="1"/>
</dbReference>
<evidence type="ECO:0000256" key="2">
    <source>
        <dbReference type="ARBA" id="ARBA00022692"/>
    </source>
</evidence>
<dbReference type="InterPro" id="IPR002401">
    <property type="entry name" value="Cyt_P450_E_grp-I"/>
</dbReference>
<keyword evidence="3 7" id="KW-0479">Metal-binding</keyword>
<comment type="similarity">
    <text evidence="8">Belongs to the cytochrome P450 family.</text>
</comment>
<dbReference type="AlphaFoldDB" id="A0AAW2LS33"/>
<dbReference type="GO" id="GO:0005506">
    <property type="term" value="F:iron ion binding"/>
    <property type="evidence" value="ECO:0007669"/>
    <property type="project" value="InterPro"/>
</dbReference>
<dbReference type="SUPFAM" id="SSF48264">
    <property type="entry name" value="Cytochrome P450"/>
    <property type="match status" value="1"/>
</dbReference>
<dbReference type="InterPro" id="IPR036396">
    <property type="entry name" value="Cyt_P450_sf"/>
</dbReference>
<dbReference type="PANTHER" id="PTHR24286:SF305">
    <property type="entry name" value="CYTOCHROME P450 708A2"/>
    <property type="match status" value="1"/>
</dbReference>
<dbReference type="PROSITE" id="PS00086">
    <property type="entry name" value="CYTOCHROME_P450"/>
    <property type="match status" value="1"/>
</dbReference>
<dbReference type="Gene3D" id="1.10.630.10">
    <property type="entry name" value="Cytochrome P450"/>
    <property type="match status" value="1"/>
</dbReference>
<keyword evidence="8" id="KW-0503">Monooxygenase</keyword>
<comment type="caution">
    <text evidence="10">The sequence shown here is derived from an EMBL/GenBank/DDBJ whole genome shotgun (WGS) entry which is preliminary data.</text>
</comment>
<feature type="transmembrane region" description="Helical" evidence="9">
    <location>
        <begin position="20"/>
        <end position="37"/>
    </location>
</feature>
<dbReference type="InterPro" id="IPR001128">
    <property type="entry name" value="Cyt_P450"/>
</dbReference>
<keyword evidence="2 9" id="KW-0812">Transmembrane</keyword>